<evidence type="ECO:0000313" key="2">
    <source>
        <dbReference type="EMBL" id="CAG8786158.1"/>
    </source>
</evidence>
<gene>
    <name evidence="2" type="ORF">DERYTH_LOCUS20442</name>
</gene>
<keyword evidence="3" id="KW-1185">Reference proteome</keyword>
<comment type="caution">
    <text evidence="2">The sequence shown here is derived from an EMBL/GenBank/DDBJ whole genome shotgun (WGS) entry which is preliminary data.</text>
</comment>
<dbReference type="Proteomes" id="UP000789405">
    <property type="component" value="Unassembled WGS sequence"/>
</dbReference>
<dbReference type="AlphaFoldDB" id="A0A9N9P3A6"/>
<evidence type="ECO:0000256" key="1">
    <source>
        <dbReference type="SAM" id="MobiDB-lite"/>
    </source>
</evidence>
<organism evidence="2 3">
    <name type="scientific">Dentiscutata erythropus</name>
    <dbReference type="NCBI Taxonomy" id="1348616"/>
    <lineage>
        <taxon>Eukaryota</taxon>
        <taxon>Fungi</taxon>
        <taxon>Fungi incertae sedis</taxon>
        <taxon>Mucoromycota</taxon>
        <taxon>Glomeromycotina</taxon>
        <taxon>Glomeromycetes</taxon>
        <taxon>Diversisporales</taxon>
        <taxon>Gigasporaceae</taxon>
        <taxon>Dentiscutata</taxon>
    </lineage>
</organism>
<feature type="compositionally biased region" description="Acidic residues" evidence="1">
    <location>
        <begin position="1"/>
        <end position="12"/>
    </location>
</feature>
<feature type="region of interest" description="Disordered" evidence="1">
    <location>
        <begin position="29"/>
        <end position="59"/>
    </location>
</feature>
<feature type="non-terminal residue" evidence="2">
    <location>
        <position position="1"/>
    </location>
</feature>
<proteinExistence type="predicted"/>
<dbReference type="OrthoDB" id="2440780at2759"/>
<protein>
    <submittedName>
        <fullName evidence="2">643_t:CDS:1</fullName>
    </submittedName>
</protein>
<dbReference type="EMBL" id="CAJVPY010024096">
    <property type="protein sequence ID" value="CAG8786158.1"/>
    <property type="molecule type" value="Genomic_DNA"/>
</dbReference>
<name>A0A9N9P3A6_9GLOM</name>
<evidence type="ECO:0000313" key="3">
    <source>
        <dbReference type="Proteomes" id="UP000789405"/>
    </source>
</evidence>
<feature type="region of interest" description="Disordered" evidence="1">
    <location>
        <begin position="1"/>
        <end position="20"/>
    </location>
</feature>
<reference evidence="2" key="1">
    <citation type="submission" date="2021-06" db="EMBL/GenBank/DDBJ databases">
        <authorList>
            <person name="Kallberg Y."/>
            <person name="Tangrot J."/>
            <person name="Rosling A."/>
        </authorList>
    </citation>
    <scope>NUCLEOTIDE SEQUENCE</scope>
    <source>
        <strain evidence="2">MA453B</strain>
    </source>
</reference>
<accession>A0A9N9P3A6</accession>
<feature type="compositionally biased region" description="Polar residues" evidence="1">
    <location>
        <begin position="50"/>
        <end position="59"/>
    </location>
</feature>
<sequence>MVEDSSENEGDESTGPSYFSEICNYNYKSIGGSRSESDSEADSESEYICNDNSDTEITT</sequence>